<feature type="domain" description="Gcp-like" evidence="1">
    <location>
        <begin position="29"/>
        <end position="135"/>
    </location>
</feature>
<dbReference type="GO" id="GO:0002949">
    <property type="term" value="P:tRNA threonylcarbamoyladenosine modification"/>
    <property type="evidence" value="ECO:0007669"/>
    <property type="project" value="InterPro"/>
</dbReference>
<protein>
    <submittedName>
        <fullName evidence="2">tRNA threonylcarbamoyl adenosine modification protein YeaZ</fullName>
    </submittedName>
</protein>
<evidence type="ECO:0000313" key="2">
    <source>
        <dbReference type="EMBL" id="NYJ77355.1"/>
    </source>
</evidence>
<dbReference type="Pfam" id="PF00814">
    <property type="entry name" value="TsaD"/>
    <property type="match status" value="1"/>
</dbReference>
<dbReference type="InterPro" id="IPR000905">
    <property type="entry name" value="Gcp-like_dom"/>
</dbReference>
<organism evidence="2 3">
    <name type="scientific">Nesterenkonia xinjiangensis</name>
    <dbReference type="NCBI Taxonomy" id="225327"/>
    <lineage>
        <taxon>Bacteria</taxon>
        <taxon>Bacillati</taxon>
        <taxon>Actinomycetota</taxon>
        <taxon>Actinomycetes</taxon>
        <taxon>Micrococcales</taxon>
        <taxon>Micrococcaceae</taxon>
        <taxon>Nesterenkonia</taxon>
    </lineage>
</organism>
<dbReference type="AlphaFoldDB" id="A0A7Z0GJX8"/>
<dbReference type="NCBIfam" id="TIGR03725">
    <property type="entry name" value="T6A_YeaZ"/>
    <property type="match status" value="1"/>
</dbReference>
<accession>A0A7Z0GJX8</accession>
<sequence length="231" mass="23901">MLLAIDSSAGASAAVVHDGEVLASWRTDATTTHAEVLASAVGEVMDRAGVTGARLDAVVVGVGPAPFTGLRVGLVLAHSLAEVWHRPLHGICSLDSPARRAISHGLGADAEFLVAVDARRREVYWGRYRAAAPDADAGGASWAAAELIDGPHVGPAAELPALGAVGVGVTLYPEQLGLPPGAPDEAGQWTADAAELALLAESRPQARREPLPLYLRESDAKVPVRRKRATA</sequence>
<dbReference type="InterPro" id="IPR043129">
    <property type="entry name" value="ATPase_NBD"/>
</dbReference>
<dbReference type="Gene3D" id="3.30.420.40">
    <property type="match status" value="2"/>
</dbReference>
<reference evidence="2 3" key="1">
    <citation type="submission" date="2020-07" db="EMBL/GenBank/DDBJ databases">
        <title>Sequencing the genomes of 1000 actinobacteria strains.</title>
        <authorList>
            <person name="Klenk H.-P."/>
        </authorList>
    </citation>
    <scope>NUCLEOTIDE SEQUENCE [LARGE SCALE GENOMIC DNA]</scope>
    <source>
        <strain evidence="2 3">DSM 15475</strain>
    </source>
</reference>
<dbReference type="SUPFAM" id="SSF53067">
    <property type="entry name" value="Actin-like ATPase domain"/>
    <property type="match status" value="1"/>
</dbReference>
<evidence type="ECO:0000313" key="3">
    <source>
        <dbReference type="Proteomes" id="UP000535437"/>
    </source>
</evidence>
<dbReference type="InterPro" id="IPR022496">
    <property type="entry name" value="T6A_TsaB"/>
</dbReference>
<gene>
    <name evidence="2" type="ORF">HNR09_000766</name>
</gene>
<dbReference type="Proteomes" id="UP000535437">
    <property type="component" value="Unassembled WGS sequence"/>
</dbReference>
<comment type="caution">
    <text evidence="2">The sequence shown here is derived from an EMBL/GenBank/DDBJ whole genome shotgun (WGS) entry which is preliminary data.</text>
</comment>
<proteinExistence type="predicted"/>
<keyword evidence="3" id="KW-1185">Reference proteome</keyword>
<name>A0A7Z0GJX8_9MICC</name>
<dbReference type="RefSeq" id="WP_343047439.1">
    <property type="nucleotide sequence ID" value="NZ_BAAALL010000004.1"/>
</dbReference>
<dbReference type="EMBL" id="JACCFY010000001">
    <property type="protein sequence ID" value="NYJ77355.1"/>
    <property type="molecule type" value="Genomic_DNA"/>
</dbReference>
<evidence type="ECO:0000259" key="1">
    <source>
        <dbReference type="Pfam" id="PF00814"/>
    </source>
</evidence>